<proteinExistence type="predicted"/>
<evidence type="ECO:0000256" key="9">
    <source>
        <dbReference type="ARBA" id="ARBA00023157"/>
    </source>
</evidence>
<protein>
    <submittedName>
        <fullName evidence="11">Leucine rich repeat gene family protein</fullName>
    </submittedName>
</protein>
<dbReference type="InterPro" id="IPR032675">
    <property type="entry name" value="LRR_dom_sf"/>
</dbReference>
<evidence type="ECO:0000313" key="12">
    <source>
        <dbReference type="Proteomes" id="UP000174145"/>
    </source>
</evidence>
<dbReference type="RefSeq" id="YP_009001684.1">
    <property type="nucleotide sequence ID" value="NC_023426.1"/>
</dbReference>
<evidence type="ECO:0000256" key="8">
    <source>
        <dbReference type="ARBA" id="ARBA00023136"/>
    </source>
</evidence>
<evidence type="ECO:0000313" key="11">
    <source>
        <dbReference type="EMBL" id="BAO49571.1"/>
    </source>
</evidence>
<comment type="subcellular location">
    <subcellularLocation>
        <location evidence="1">Cell membrane</location>
        <topology evidence="1">Single-pass membrane protein</topology>
    </subcellularLocation>
</comment>
<keyword evidence="12" id="KW-1185">Reference proteome</keyword>
<evidence type="ECO:0000256" key="4">
    <source>
        <dbReference type="ARBA" id="ARBA00022692"/>
    </source>
</evidence>
<keyword evidence="7" id="KW-0406">Ion transport</keyword>
<keyword evidence="5" id="KW-0732">Signal</keyword>
<dbReference type="PANTHER" id="PTHR46473">
    <property type="entry name" value="GH08155P"/>
    <property type="match status" value="1"/>
</dbReference>
<reference evidence="11 12" key="1">
    <citation type="journal article" date="2014" name="Virology">
        <title>The complete genome sequence of the Alphaentomopoxvirus Anomala cuprea entomopoxvirus, including its terminal hairpin loop sequences, suggests a potentially unique mode of apoptosis inhibition and mode of DNA replication.</title>
        <authorList>
            <person name="Mitsuhashi W."/>
            <person name="Miyamoto K."/>
            <person name="Wada S."/>
        </authorList>
    </citation>
    <scope>NUCLEOTIDE SEQUENCE [LARGE SCALE GENOMIC DNA]</scope>
    <source>
        <strain evidence="11">CV6M</strain>
    </source>
</reference>
<dbReference type="PRINTS" id="PR00019">
    <property type="entry name" value="LEURICHRPT"/>
</dbReference>
<keyword evidence="10" id="KW-0407">Ion channel</keyword>
<accession>W6JLN8</accession>
<evidence type="ECO:0000256" key="7">
    <source>
        <dbReference type="ARBA" id="ARBA00023065"/>
    </source>
</evidence>
<keyword evidence="3" id="KW-1003">Cell membrane</keyword>
<keyword evidence="6" id="KW-1133">Transmembrane helix</keyword>
<dbReference type="GeneID" id="18263640"/>
<dbReference type="Proteomes" id="UP000174145">
    <property type="component" value="Segment"/>
</dbReference>
<dbReference type="EMBL" id="AP013055">
    <property type="protein sequence ID" value="BAO49571.1"/>
    <property type="molecule type" value="Genomic_DNA"/>
</dbReference>
<dbReference type="Pfam" id="PF00560">
    <property type="entry name" value="LRR_1"/>
    <property type="match status" value="1"/>
</dbReference>
<evidence type="ECO:0000256" key="6">
    <source>
        <dbReference type="ARBA" id="ARBA00022989"/>
    </source>
</evidence>
<sequence length="254" mass="30411">MYILKLLIILLNLIVIRTIGKNEYKMYEDYDWPRIKTLDLSNNRFENLDIMNILDTVPFTKTINLSYCNIKYIITSFKQFSNLEVLDLSNNNIQIFNNNTLINNNNLKILNLSYNKHVNRILRNIDNNNLERLIINNCRIHKIHNYMFKNIPNVKYIDLSYNNLKHIHYVVRSYTPLMIDLKFNRLTTINVYNIGSIIISCNNIKHVNDIELLKFFHNRYKIKNIKMDNPYSRVEFTNNNTLIVYNSDKHCLLI</sequence>
<dbReference type="PANTHER" id="PTHR46473:SF10">
    <property type="entry name" value="LD45603P-RELATED"/>
    <property type="match status" value="1"/>
</dbReference>
<evidence type="ECO:0000256" key="10">
    <source>
        <dbReference type="ARBA" id="ARBA00023303"/>
    </source>
</evidence>
<dbReference type="KEGG" id="vg:18263640"/>
<evidence type="ECO:0000256" key="1">
    <source>
        <dbReference type="ARBA" id="ARBA00004162"/>
    </source>
</evidence>
<organism evidence="11 12">
    <name type="scientific">Alphaentomopoxvirus acuprea</name>
    <dbReference type="NCBI Taxonomy" id="62099"/>
    <lineage>
        <taxon>Viruses</taxon>
        <taxon>Varidnaviria</taxon>
        <taxon>Bamfordvirae</taxon>
        <taxon>Nucleocytoviricota</taxon>
        <taxon>Pokkesviricetes</taxon>
        <taxon>Chitovirales</taxon>
        <taxon>Poxviridae</taxon>
        <taxon>Entomopoxvirinae</taxon>
        <taxon>Alphaentomopoxvirus</taxon>
    </lineage>
</organism>
<dbReference type="InterPro" id="IPR051432">
    <property type="entry name" value="KCNMA1_auxiliary"/>
</dbReference>
<dbReference type="PROSITE" id="PS51450">
    <property type="entry name" value="LRR"/>
    <property type="match status" value="1"/>
</dbReference>
<dbReference type="InterPro" id="IPR001611">
    <property type="entry name" value="Leu-rich_rpt"/>
</dbReference>
<keyword evidence="4" id="KW-0812">Transmembrane</keyword>
<dbReference type="Pfam" id="PF13855">
    <property type="entry name" value="LRR_8"/>
    <property type="match status" value="2"/>
</dbReference>
<evidence type="ECO:0000256" key="2">
    <source>
        <dbReference type="ARBA" id="ARBA00022448"/>
    </source>
</evidence>
<dbReference type="SUPFAM" id="SSF52047">
    <property type="entry name" value="RNI-like"/>
    <property type="match status" value="1"/>
</dbReference>
<evidence type="ECO:0000256" key="5">
    <source>
        <dbReference type="ARBA" id="ARBA00022729"/>
    </source>
</evidence>
<dbReference type="GO" id="GO:0034220">
    <property type="term" value="P:monoatomic ion transmembrane transport"/>
    <property type="evidence" value="ECO:0007669"/>
    <property type="project" value="UniProtKB-KW"/>
</dbReference>
<dbReference type="Gene3D" id="3.80.10.10">
    <property type="entry name" value="Ribonuclease Inhibitor"/>
    <property type="match status" value="1"/>
</dbReference>
<name>W6JLN8_9POXV</name>
<keyword evidence="9" id="KW-1015">Disulfide bond</keyword>
<evidence type="ECO:0000256" key="3">
    <source>
        <dbReference type="ARBA" id="ARBA00022475"/>
    </source>
</evidence>
<keyword evidence="2" id="KW-0813">Transport</keyword>
<dbReference type="GO" id="GO:0005886">
    <property type="term" value="C:plasma membrane"/>
    <property type="evidence" value="ECO:0007669"/>
    <property type="project" value="UniProtKB-SubCell"/>
</dbReference>
<keyword evidence="8" id="KW-0472">Membrane</keyword>